<keyword evidence="2" id="KW-0472">Membrane</keyword>
<feature type="signal peptide" evidence="3">
    <location>
        <begin position="1"/>
        <end position="17"/>
    </location>
</feature>
<keyword evidence="2" id="KW-1133">Transmembrane helix</keyword>
<keyword evidence="5" id="KW-1185">Reference proteome</keyword>
<dbReference type="AlphaFoldDB" id="A0A8H6SLV7"/>
<feature type="region of interest" description="Disordered" evidence="1">
    <location>
        <begin position="330"/>
        <end position="374"/>
    </location>
</feature>
<feature type="compositionally biased region" description="Polar residues" evidence="1">
    <location>
        <begin position="95"/>
        <end position="104"/>
    </location>
</feature>
<keyword evidence="3" id="KW-0732">Signal</keyword>
<feature type="transmembrane region" description="Helical" evidence="2">
    <location>
        <begin position="54"/>
        <end position="78"/>
    </location>
</feature>
<protein>
    <submittedName>
        <fullName evidence="4">Uncharacterized protein</fullName>
    </submittedName>
</protein>
<keyword evidence="2" id="KW-0812">Transmembrane</keyword>
<name>A0A8H6SLV7_9AGAR</name>
<feature type="chain" id="PRO_5034401700" evidence="3">
    <location>
        <begin position="18"/>
        <end position="424"/>
    </location>
</feature>
<evidence type="ECO:0000256" key="3">
    <source>
        <dbReference type="SAM" id="SignalP"/>
    </source>
</evidence>
<sequence>MTLSLLLLCRLFGLAVALSPKMDVAGETDVLERAVVSTHLHFLSRRAELSSSTLIAIIVGSVGGVALLITLILLIRLIRRRRSDDNRRDSTDDSQYQYASASVTSPNTPANFMTPISASSNAEYYNATPRPSFNATREKSPRPITADQSLWFSEQPSEKQIEEQPTAQQRPITQNYSLPRPATASFSSILPPTRTLERKSSMQQLIEATGLYDDAPPLPITTEMPAPTPSHSPSPSLSRTRSTPSPSVPTSITPELSAALASRATRLRAASPPSIDRGNSRSPPYQQLPLARQKSEPNFRGSPPSQMRPMLTVAVAPPEPIHPMTLIPRPRESSLSPEQQNNRTPITPVRRRTGHQISASEDTGAMLSRPSSRFSISPVARSFPSMTMNILGLRGQGEDTTASSVGVGARRSRHTRKFGSDVVS</sequence>
<organism evidence="4 5">
    <name type="scientific">Mycena indigotica</name>
    <dbReference type="NCBI Taxonomy" id="2126181"/>
    <lineage>
        <taxon>Eukaryota</taxon>
        <taxon>Fungi</taxon>
        <taxon>Dikarya</taxon>
        <taxon>Basidiomycota</taxon>
        <taxon>Agaricomycotina</taxon>
        <taxon>Agaricomycetes</taxon>
        <taxon>Agaricomycetidae</taxon>
        <taxon>Agaricales</taxon>
        <taxon>Marasmiineae</taxon>
        <taxon>Mycenaceae</taxon>
        <taxon>Mycena</taxon>
    </lineage>
</organism>
<proteinExistence type="predicted"/>
<dbReference type="OrthoDB" id="3046890at2759"/>
<dbReference type="RefSeq" id="XP_037219031.1">
    <property type="nucleotide sequence ID" value="XM_037363387.1"/>
</dbReference>
<dbReference type="EMBL" id="JACAZF010000006">
    <property type="protein sequence ID" value="KAF7301031.1"/>
    <property type="molecule type" value="Genomic_DNA"/>
</dbReference>
<feature type="compositionally biased region" description="Polar residues" evidence="1">
    <location>
        <begin position="163"/>
        <end position="177"/>
    </location>
</feature>
<feature type="compositionally biased region" description="Polar residues" evidence="1">
    <location>
        <begin position="333"/>
        <end position="345"/>
    </location>
</feature>
<evidence type="ECO:0000256" key="1">
    <source>
        <dbReference type="SAM" id="MobiDB-lite"/>
    </source>
</evidence>
<feature type="region of interest" description="Disordered" evidence="1">
    <location>
        <begin position="210"/>
        <end position="308"/>
    </location>
</feature>
<reference evidence="4" key="1">
    <citation type="submission" date="2020-05" db="EMBL/GenBank/DDBJ databases">
        <title>Mycena genomes resolve the evolution of fungal bioluminescence.</title>
        <authorList>
            <person name="Tsai I.J."/>
        </authorList>
    </citation>
    <scope>NUCLEOTIDE SEQUENCE</scope>
    <source>
        <strain evidence="4">171206Taipei</strain>
    </source>
</reference>
<dbReference type="Proteomes" id="UP000636479">
    <property type="component" value="Unassembled WGS sequence"/>
</dbReference>
<feature type="region of interest" description="Disordered" evidence="1">
    <location>
        <begin position="394"/>
        <end position="424"/>
    </location>
</feature>
<evidence type="ECO:0000313" key="4">
    <source>
        <dbReference type="EMBL" id="KAF7301031.1"/>
    </source>
</evidence>
<evidence type="ECO:0000256" key="2">
    <source>
        <dbReference type="SAM" id="Phobius"/>
    </source>
</evidence>
<feature type="region of interest" description="Disordered" evidence="1">
    <location>
        <begin position="155"/>
        <end position="192"/>
    </location>
</feature>
<evidence type="ECO:0000313" key="5">
    <source>
        <dbReference type="Proteomes" id="UP000636479"/>
    </source>
</evidence>
<gene>
    <name evidence="4" type="ORF">MIND_00666900</name>
</gene>
<feature type="compositionally biased region" description="Low complexity" evidence="1">
    <location>
        <begin position="233"/>
        <end position="271"/>
    </location>
</feature>
<accession>A0A8H6SLV7</accession>
<feature type="region of interest" description="Disordered" evidence="1">
    <location>
        <begin position="84"/>
        <end position="104"/>
    </location>
</feature>
<comment type="caution">
    <text evidence="4">The sequence shown here is derived from an EMBL/GenBank/DDBJ whole genome shotgun (WGS) entry which is preliminary data.</text>
</comment>
<dbReference type="GeneID" id="59345903"/>